<keyword evidence="5" id="KW-0539">Nucleus</keyword>
<accession>A0A8H3M2G4</accession>
<keyword evidence="2" id="KW-0479">Metal-binding</keyword>
<dbReference type="Proteomes" id="UP000615446">
    <property type="component" value="Unassembled WGS sequence"/>
</dbReference>
<keyword evidence="3" id="KW-0863">Zinc-finger</keyword>
<dbReference type="InterPro" id="IPR012337">
    <property type="entry name" value="RNaseH-like_sf"/>
</dbReference>
<evidence type="ECO:0000256" key="2">
    <source>
        <dbReference type="ARBA" id="ARBA00022723"/>
    </source>
</evidence>
<evidence type="ECO:0000313" key="7">
    <source>
        <dbReference type="EMBL" id="GES97517.1"/>
    </source>
</evidence>
<evidence type="ECO:0000313" key="8">
    <source>
        <dbReference type="Proteomes" id="UP000615446"/>
    </source>
</evidence>
<evidence type="ECO:0000256" key="6">
    <source>
        <dbReference type="SAM" id="MobiDB-lite"/>
    </source>
</evidence>
<dbReference type="GO" id="GO:0008270">
    <property type="term" value="F:zinc ion binding"/>
    <property type="evidence" value="ECO:0007669"/>
    <property type="project" value="UniProtKB-KW"/>
</dbReference>
<dbReference type="AlphaFoldDB" id="A0A8H3M2G4"/>
<name>A0A8H3M2G4_9GLOM</name>
<dbReference type="EMBL" id="BLAL01000259">
    <property type="protein sequence ID" value="GES97517.1"/>
    <property type="molecule type" value="Genomic_DNA"/>
</dbReference>
<gene>
    <name evidence="7" type="ORF">RCL2_002410800</name>
</gene>
<dbReference type="PANTHER" id="PTHR46481">
    <property type="entry name" value="ZINC FINGER BED DOMAIN-CONTAINING PROTEIN 4"/>
    <property type="match status" value="1"/>
</dbReference>
<reference evidence="7" key="1">
    <citation type="submission" date="2019-10" db="EMBL/GenBank/DDBJ databases">
        <title>Conservation and host-specific expression of non-tandemly repeated heterogenous ribosome RNA gene in arbuscular mycorrhizal fungi.</title>
        <authorList>
            <person name="Maeda T."/>
            <person name="Kobayashi Y."/>
            <person name="Nakagawa T."/>
            <person name="Ezawa T."/>
            <person name="Yamaguchi K."/>
            <person name="Bino T."/>
            <person name="Nishimoto Y."/>
            <person name="Shigenobu S."/>
            <person name="Kawaguchi M."/>
        </authorList>
    </citation>
    <scope>NUCLEOTIDE SEQUENCE</scope>
    <source>
        <strain evidence="7">HR1</strain>
    </source>
</reference>
<comment type="subcellular location">
    <subcellularLocation>
        <location evidence="1">Nucleus</location>
    </subcellularLocation>
</comment>
<dbReference type="OrthoDB" id="1737128at2759"/>
<dbReference type="PANTHER" id="PTHR46481:SF10">
    <property type="entry name" value="ZINC FINGER BED DOMAIN-CONTAINING PROTEIN 39"/>
    <property type="match status" value="1"/>
</dbReference>
<proteinExistence type="predicted"/>
<evidence type="ECO:0000256" key="1">
    <source>
        <dbReference type="ARBA" id="ARBA00004123"/>
    </source>
</evidence>
<comment type="caution">
    <text evidence="7">The sequence shown here is derived from an EMBL/GenBank/DDBJ whole genome shotgun (WGS) entry which is preliminary data.</text>
</comment>
<dbReference type="GO" id="GO:0005634">
    <property type="term" value="C:nucleus"/>
    <property type="evidence" value="ECO:0007669"/>
    <property type="project" value="UniProtKB-SubCell"/>
</dbReference>
<feature type="region of interest" description="Disordered" evidence="6">
    <location>
        <begin position="1"/>
        <end position="27"/>
    </location>
</feature>
<evidence type="ECO:0000256" key="4">
    <source>
        <dbReference type="ARBA" id="ARBA00022833"/>
    </source>
</evidence>
<dbReference type="InterPro" id="IPR052035">
    <property type="entry name" value="ZnF_BED_domain_contain"/>
</dbReference>
<dbReference type="SUPFAM" id="SSF53098">
    <property type="entry name" value="Ribonuclease H-like"/>
    <property type="match status" value="1"/>
</dbReference>
<organism evidence="7 8">
    <name type="scientific">Rhizophagus clarus</name>
    <dbReference type="NCBI Taxonomy" id="94130"/>
    <lineage>
        <taxon>Eukaryota</taxon>
        <taxon>Fungi</taxon>
        <taxon>Fungi incertae sedis</taxon>
        <taxon>Mucoromycota</taxon>
        <taxon>Glomeromycotina</taxon>
        <taxon>Glomeromycetes</taxon>
        <taxon>Glomerales</taxon>
        <taxon>Glomeraceae</taxon>
        <taxon>Rhizophagus</taxon>
    </lineage>
</organism>
<keyword evidence="4" id="KW-0862">Zinc</keyword>
<sequence>MDIEEEHEENEKENSETEVDDTSSRQKKSGLVASEAWKYFTKDVNFKENKKATCNLCGAIYWKYDNDVMKNNLYKWIINNQHSFTVVEEPEFIILIQSLCPTAELISADTVKRSIMDLYISNKDQIHELLMEIPGKISFTTDIWTSPSTKAFLAITAHYVNKNWKLQNLLIDFVQIFGQHTGENIKNTFVSALQNLSIHTKLRQLIIKIQHSPQRLEKLSANCRLYNIDDLKPIQDVPTRWNSTYDMIERALKLKEALTFTAASDKDLKDCVITDDNWNQLELIKGFLELFKETTVMMSDSKYSTLSATIPLYNELITHTEEYLESEEPAISNDFLKKAVEEDPEIYIQG</sequence>
<protein>
    <submittedName>
        <fullName evidence="7">Zinc finger BED domain-containing protein RICESLEEPER 2-like</fullName>
    </submittedName>
</protein>
<evidence type="ECO:0000256" key="3">
    <source>
        <dbReference type="ARBA" id="ARBA00022771"/>
    </source>
</evidence>
<evidence type="ECO:0000256" key="5">
    <source>
        <dbReference type="ARBA" id="ARBA00023242"/>
    </source>
</evidence>